<dbReference type="InterPro" id="IPR011006">
    <property type="entry name" value="CheY-like_superfamily"/>
</dbReference>
<dbReference type="Gene3D" id="3.40.50.2300">
    <property type="match status" value="1"/>
</dbReference>
<reference evidence="8" key="1">
    <citation type="submission" date="2016-01" db="EMBL/GenBank/DDBJ databases">
        <authorList>
            <person name="Mcilroy J.S."/>
            <person name="Karst M S."/>
            <person name="Albertsen M."/>
        </authorList>
    </citation>
    <scope>NUCLEOTIDE SEQUENCE</scope>
    <source>
        <strain evidence="8">Cfx-K</strain>
    </source>
</reference>
<dbReference type="PANTHER" id="PTHR44591">
    <property type="entry name" value="STRESS RESPONSE REGULATOR PROTEIN 1"/>
    <property type="match status" value="1"/>
</dbReference>
<dbReference type="SUPFAM" id="SSF52172">
    <property type="entry name" value="CheY-like"/>
    <property type="match status" value="1"/>
</dbReference>
<evidence type="ECO:0000256" key="4">
    <source>
        <dbReference type="ARBA" id="ARBA00023125"/>
    </source>
</evidence>
<proteinExistence type="predicted"/>
<protein>
    <submittedName>
        <fullName evidence="8">Response regulator receiver protein</fullName>
    </submittedName>
</protein>
<sequence length="340" mass="36216">MRGKKVLIVDDEAPLRFMLSKQLNRAGFETTTAGDGETALALAAGAPFDAIVLDVVMPGMDGFEVCRRLKAETLTADVPVLFLSASCSGEFRRRAFRVGAADFLAKPFEIEELPAYLQAILRRREDTTQATGQVVTVIGAGRAATSGATALRLAKTAALQGPGPAMLIDLELPAGSIGARLQLSGGPNMRVLLQDSGEPLDRAAIDRVAQRYHGALEVMPAPYTPALIQQGDPLPERLADTLALLRDEGYYVVVHLGTRVDALTLTALHNAETVWADTDGATNDEHETLLDALTAAGIADERIVATRVEHSTRPTPAKNARERKAIRSKEPAVGVLAPAL</sequence>
<evidence type="ECO:0000256" key="2">
    <source>
        <dbReference type="ARBA" id="ARBA00023012"/>
    </source>
</evidence>
<accession>A0A170PIA1</accession>
<gene>
    <name evidence="8" type="ORF">CFX0092_A2839</name>
</gene>
<dbReference type="Proteomes" id="UP000215027">
    <property type="component" value="Chromosome I"/>
</dbReference>
<dbReference type="SUPFAM" id="SSF52540">
    <property type="entry name" value="P-loop containing nucleoside triphosphate hydrolases"/>
    <property type="match status" value="1"/>
</dbReference>
<keyword evidence="1 6" id="KW-0597">Phosphoprotein</keyword>
<dbReference type="FunFam" id="3.40.50.2300:FF:000001">
    <property type="entry name" value="DNA-binding response regulator PhoB"/>
    <property type="match status" value="1"/>
</dbReference>
<dbReference type="InterPro" id="IPR027417">
    <property type="entry name" value="P-loop_NTPase"/>
</dbReference>
<evidence type="ECO:0000313" key="8">
    <source>
        <dbReference type="EMBL" id="CUS04717.2"/>
    </source>
</evidence>
<organism evidence="8 9">
    <name type="scientific">Candidatus Promineifilum breve</name>
    <dbReference type="NCBI Taxonomy" id="1806508"/>
    <lineage>
        <taxon>Bacteria</taxon>
        <taxon>Bacillati</taxon>
        <taxon>Chloroflexota</taxon>
        <taxon>Ardenticatenia</taxon>
        <taxon>Candidatus Promineifilales</taxon>
        <taxon>Candidatus Promineifilaceae</taxon>
        <taxon>Candidatus Promineifilum</taxon>
    </lineage>
</organism>
<dbReference type="RefSeq" id="WP_095044013.1">
    <property type="nucleotide sequence ID" value="NZ_LN890655.1"/>
</dbReference>
<dbReference type="GO" id="GO:0000160">
    <property type="term" value="P:phosphorelay signal transduction system"/>
    <property type="evidence" value="ECO:0007669"/>
    <property type="project" value="UniProtKB-KW"/>
</dbReference>
<evidence type="ECO:0000313" key="9">
    <source>
        <dbReference type="Proteomes" id="UP000215027"/>
    </source>
</evidence>
<evidence type="ECO:0000256" key="5">
    <source>
        <dbReference type="ARBA" id="ARBA00023163"/>
    </source>
</evidence>
<feature type="modified residue" description="4-aspartylphosphate" evidence="6">
    <location>
        <position position="54"/>
    </location>
</feature>
<dbReference type="EMBL" id="LN890655">
    <property type="protein sequence ID" value="CUS04717.2"/>
    <property type="molecule type" value="Genomic_DNA"/>
</dbReference>
<keyword evidence="3" id="KW-0805">Transcription regulation</keyword>
<dbReference type="InterPro" id="IPR001789">
    <property type="entry name" value="Sig_transdc_resp-reg_receiver"/>
</dbReference>
<feature type="domain" description="Response regulatory" evidence="7">
    <location>
        <begin position="5"/>
        <end position="121"/>
    </location>
</feature>
<dbReference type="SMART" id="SM00448">
    <property type="entry name" value="REC"/>
    <property type="match status" value="1"/>
</dbReference>
<dbReference type="OrthoDB" id="141686at2"/>
<dbReference type="PANTHER" id="PTHR44591:SF3">
    <property type="entry name" value="RESPONSE REGULATORY DOMAIN-CONTAINING PROTEIN"/>
    <property type="match status" value="1"/>
</dbReference>
<dbReference type="Gene3D" id="3.40.50.300">
    <property type="entry name" value="P-loop containing nucleotide triphosphate hydrolases"/>
    <property type="match status" value="1"/>
</dbReference>
<dbReference type="AlphaFoldDB" id="A0A170PIA1"/>
<keyword evidence="9" id="KW-1185">Reference proteome</keyword>
<name>A0A170PIA1_9CHLR</name>
<keyword evidence="5" id="KW-0804">Transcription</keyword>
<evidence type="ECO:0000256" key="1">
    <source>
        <dbReference type="ARBA" id="ARBA00022553"/>
    </source>
</evidence>
<evidence type="ECO:0000259" key="7">
    <source>
        <dbReference type="PROSITE" id="PS50110"/>
    </source>
</evidence>
<dbReference type="Pfam" id="PF00072">
    <property type="entry name" value="Response_reg"/>
    <property type="match status" value="1"/>
</dbReference>
<keyword evidence="4" id="KW-0238">DNA-binding</keyword>
<evidence type="ECO:0000256" key="3">
    <source>
        <dbReference type="ARBA" id="ARBA00023015"/>
    </source>
</evidence>
<evidence type="ECO:0000256" key="6">
    <source>
        <dbReference type="PROSITE-ProRule" id="PRU00169"/>
    </source>
</evidence>
<keyword evidence="2" id="KW-0902">Two-component regulatory system</keyword>
<dbReference type="PROSITE" id="PS50110">
    <property type="entry name" value="RESPONSE_REGULATORY"/>
    <property type="match status" value="1"/>
</dbReference>
<dbReference type="GO" id="GO:0003677">
    <property type="term" value="F:DNA binding"/>
    <property type="evidence" value="ECO:0007669"/>
    <property type="project" value="UniProtKB-KW"/>
</dbReference>
<dbReference type="KEGG" id="pbf:CFX0092_A2839"/>
<dbReference type="InterPro" id="IPR050595">
    <property type="entry name" value="Bact_response_regulator"/>
</dbReference>